<comment type="caution">
    <text evidence="2">The sequence shown here is derived from an EMBL/GenBank/DDBJ whole genome shotgun (WGS) entry which is preliminary data.</text>
</comment>
<sequence>RPIFRRKSRRRGAVIRETSRGGSGYWRRIRIPARRPMREIWRACSAIDDGGRLGDGEAIDCRNAGLSEGLPSSVGGGEGRQTARNVPRGDGENAFHLRLPA</sequence>
<dbReference type="Proteomes" id="UP001234178">
    <property type="component" value="Unassembled WGS sequence"/>
</dbReference>
<reference evidence="2 3" key="1">
    <citation type="journal article" date="2023" name="Nucleic Acids Res.">
        <title>The hologenome of Daphnia magna reveals possible DNA methylation and microbiome-mediated evolution of the host genome.</title>
        <authorList>
            <person name="Chaturvedi A."/>
            <person name="Li X."/>
            <person name="Dhandapani V."/>
            <person name="Marshall H."/>
            <person name="Kissane S."/>
            <person name="Cuenca-Cambronero M."/>
            <person name="Asole G."/>
            <person name="Calvet F."/>
            <person name="Ruiz-Romero M."/>
            <person name="Marangio P."/>
            <person name="Guigo R."/>
            <person name="Rago D."/>
            <person name="Mirbahai L."/>
            <person name="Eastwood N."/>
            <person name="Colbourne J.K."/>
            <person name="Zhou J."/>
            <person name="Mallon E."/>
            <person name="Orsini L."/>
        </authorList>
    </citation>
    <scope>NUCLEOTIDE SEQUENCE [LARGE SCALE GENOMIC DNA]</scope>
    <source>
        <strain evidence="2">LRV0_1</strain>
    </source>
</reference>
<evidence type="ECO:0000313" key="2">
    <source>
        <dbReference type="EMBL" id="KAK4045261.1"/>
    </source>
</evidence>
<gene>
    <name evidence="2" type="ORF">OUZ56_032670</name>
</gene>
<dbReference type="EMBL" id="JAOYFB010000041">
    <property type="protein sequence ID" value="KAK4045261.1"/>
    <property type="molecule type" value="Genomic_DNA"/>
</dbReference>
<accession>A0ABR0B9K2</accession>
<evidence type="ECO:0000313" key="3">
    <source>
        <dbReference type="Proteomes" id="UP001234178"/>
    </source>
</evidence>
<evidence type="ECO:0000256" key="1">
    <source>
        <dbReference type="SAM" id="MobiDB-lite"/>
    </source>
</evidence>
<organism evidence="2 3">
    <name type="scientific">Daphnia magna</name>
    <dbReference type="NCBI Taxonomy" id="35525"/>
    <lineage>
        <taxon>Eukaryota</taxon>
        <taxon>Metazoa</taxon>
        <taxon>Ecdysozoa</taxon>
        <taxon>Arthropoda</taxon>
        <taxon>Crustacea</taxon>
        <taxon>Branchiopoda</taxon>
        <taxon>Diplostraca</taxon>
        <taxon>Cladocera</taxon>
        <taxon>Anomopoda</taxon>
        <taxon>Daphniidae</taxon>
        <taxon>Daphnia</taxon>
    </lineage>
</organism>
<proteinExistence type="predicted"/>
<protein>
    <submittedName>
        <fullName evidence="2">Uncharacterized protein</fullName>
    </submittedName>
</protein>
<feature type="non-terminal residue" evidence="2">
    <location>
        <position position="1"/>
    </location>
</feature>
<name>A0ABR0B9K2_9CRUS</name>
<feature type="region of interest" description="Disordered" evidence="1">
    <location>
        <begin position="68"/>
        <end position="101"/>
    </location>
</feature>
<keyword evidence="3" id="KW-1185">Reference proteome</keyword>